<dbReference type="AlphaFoldDB" id="A0AAV3R745"/>
<dbReference type="Pfam" id="PF17919">
    <property type="entry name" value="RT_RNaseH_2"/>
    <property type="match status" value="1"/>
</dbReference>
<dbReference type="SUPFAM" id="SSF53098">
    <property type="entry name" value="Ribonuclease H-like"/>
    <property type="match status" value="1"/>
</dbReference>
<keyword evidence="4" id="KW-1185">Reference proteome</keyword>
<dbReference type="GO" id="GO:0003676">
    <property type="term" value="F:nucleic acid binding"/>
    <property type="evidence" value="ECO:0007669"/>
    <property type="project" value="InterPro"/>
</dbReference>
<dbReference type="Gene3D" id="1.10.340.70">
    <property type="match status" value="1"/>
</dbReference>
<dbReference type="SUPFAM" id="SSF56672">
    <property type="entry name" value="DNA/RNA polymerases"/>
    <property type="match status" value="1"/>
</dbReference>
<comment type="caution">
    <text evidence="3">The sequence shown here is derived from an EMBL/GenBank/DDBJ whole genome shotgun (WGS) entry which is preliminary data.</text>
</comment>
<dbReference type="Proteomes" id="UP001454036">
    <property type="component" value="Unassembled WGS sequence"/>
</dbReference>
<evidence type="ECO:0008006" key="5">
    <source>
        <dbReference type="Google" id="ProtNLM"/>
    </source>
</evidence>
<dbReference type="EMBL" id="BAABME010007970">
    <property type="protein sequence ID" value="GAA0172120.1"/>
    <property type="molecule type" value="Genomic_DNA"/>
</dbReference>
<dbReference type="InterPro" id="IPR043502">
    <property type="entry name" value="DNA/RNA_pol_sf"/>
</dbReference>
<accession>A0AAV3R745</accession>
<reference evidence="3 4" key="1">
    <citation type="submission" date="2024-01" db="EMBL/GenBank/DDBJ databases">
        <title>The complete chloroplast genome sequence of Lithospermum erythrorhizon: insights into the phylogenetic relationship among Boraginaceae species and the maternal lineages of purple gromwells.</title>
        <authorList>
            <person name="Okada T."/>
            <person name="Watanabe K."/>
        </authorList>
    </citation>
    <scope>NUCLEOTIDE SEQUENCE [LARGE SCALE GENOMIC DNA]</scope>
</reference>
<dbReference type="Pfam" id="PF17921">
    <property type="entry name" value="Integrase_H2C2"/>
    <property type="match status" value="1"/>
</dbReference>
<dbReference type="InterPro" id="IPR041577">
    <property type="entry name" value="RT_RNaseH_2"/>
</dbReference>
<dbReference type="InterPro" id="IPR036397">
    <property type="entry name" value="RNaseH_sf"/>
</dbReference>
<dbReference type="InterPro" id="IPR012337">
    <property type="entry name" value="RNaseH-like_sf"/>
</dbReference>
<dbReference type="InterPro" id="IPR043128">
    <property type="entry name" value="Rev_trsase/Diguanyl_cyclase"/>
</dbReference>
<proteinExistence type="predicted"/>
<feature type="domain" description="Integrase zinc-binding" evidence="2">
    <location>
        <begin position="289"/>
        <end position="343"/>
    </location>
</feature>
<dbReference type="Gene3D" id="3.30.70.270">
    <property type="match status" value="1"/>
</dbReference>
<dbReference type="Gene3D" id="3.30.420.10">
    <property type="entry name" value="Ribonuclease H-like superfamily/Ribonuclease H"/>
    <property type="match status" value="1"/>
</dbReference>
<evidence type="ECO:0000313" key="3">
    <source>
        <dbReference type="EMBL" id="GAA0172120.1"/>
    </source>
</evidence>
<dbReference type="InterPro" id="IPR041588">
    <property type="entry name" value="Integrase_H2C2"/>
</dbReference>
<evidence type="ECO:0000259" key="2">
    <source>
        <dbReference type="Pfam" id="PF17921"/>
    </source>
</evidence>
<name>A0AAV3R745_LITER</name>
<gene>
    <name evidence="3" type="ORF">LIER_26012</name>
</gene>
<feature type="domain" description="Reverse transcriptase/retrotransposon-derived protein RNase H-like" evidence="1">
    <location>
        <begin position="48"/>
        <end position="125"/>
    </location>
</feature>
<evidence type="ECO:0000313" key="4">
    <source>
        <dbReference type="Proteomes" id="UP001454036"/>
    </source>
</evidence>
<sequence length="469" mass="54198">MKPPNSYKEVQMLTNCLAALNRFISKSGKRNLPFFKMLWRMSKENLNWDEESHMAFQKLKKYLVSPQLLLRVESGETLQIYLAISDVEVSNVLVREADLIQKPIYYVSHVMRGAEERYLVIDKAAFEALHVDGARNDKGAGAGVLITGPQENTLEYALRFAFPTANNEAEYEAMLVGLRRVIFEHIPREENEKADRLSRLATTYYNDLPRGVYMEICDSPSYEKSSIMSIVEADSDHWKPPIVRFLTEGVLPMDKYEAKKIQNRSFRFQIYQEELYKKLWGGPLLLFVSSKHISRVLAEIHEGWCGSHIGARSMSIKVTRAGYYWPTLVKDSVGYVKKCDACQWLRNSPQFPTCTLTPVATGEAPFSLVYGTEAVLPMEIGLPTYRQAGFDEKKNDRRLREYLNFTDEMRDEALYKILKNKRLLAHSYNRHVKNRQFKILGPGTYELEDLEGKPIPRTWHASKLSRYYV</sequence>
<dbReference type="PANTHER" id="PTHR48475">
    <property type="entry name" value="RIBONUCLEASE H"/>
    <property type="match status" value="1"/>
</dbReference>
<protein>
    <recommendedName>
        <fullName evidence="5">Integrase zinc-binding domain-containing protein</fullName>
    </recommendedName>
</protein>
<dbReference type="PANTHER" id="PTHR48475:SF2">
    <property type="entry name" value="RIBONUCLEASE H"/>
    <property type="match status" value="1"/>
</dbReference>
<organism evidence="3 4">
    <name type="scientific">Lithospermum erythrorhizon</name>
    <name type="common">Purple gromwell</name>
    <name type="synonym">Lithospermum officinale var. erythrorhizon</name>
    <dbReference type="NCBI Taxonomy" id="34254"/>
    <lineage>
        <taxon>Eukaryota</taxon>
        <taxon>Viridiplantae</taxon>
        <taxon>Streptophyta</taxon>
        <taxon>Embryophyta</taxon>
        <taxon>Tracheophyta</taxon>
        <taxon>Spermatophyta</taxon>
        <taxon>Magnoliopsida</taxon>
        <taxon>eudicotyledons</taxon>
        <taxon>Gunneridae</taxon>
        <taxon>Pentapetalae</taxon>
        <taxon>asterids</taxon>
        <taxon>lamiids</taxon>
        <taxon>Boraginales</taxon>
        <taxon>Boraginaceae</taxon>
        <taxon>Boraginoideae</taxon>
        <taxon>Lithospermeae</taxon>
        <taxon>Lithospermum</taxon>
    </lineage>
</organism>
<evidence type="ECO:0000259" key="1">
    <source>
        <dbReference type="Pfam" id="PF17919"/>
    </source>
</evidence>